<protein>
    <recommendedName>
        <fullName evidence="4">Juvenile hormone binding protein</fullName>
    </recommendedName>
</protein>
<feature type="signal peptide" evidence="1">
    <location>
        <begin position="1"/>
        <end position="18"/>
    </location>
</feature>
<dbReference type="Gene3D" id="3.15.10.30">
    <property type="entry name" value="Haemolymph juvenile hormone binding protein"/>
    <property type="match status" value="1"/>
</dbReference>
<evidence type="ECO:0008006" key="4">
    <source>
        <dbReference type="Google" id="ProtNLM"/>
    </source>
</evidence>
<dbReference type="InterPro" id="IPR010562">
    <property type="entry name" value="Haemolymph_juvenile_hormone-bd"/>
</dbReference>
<evidence type="ECO:0000313" key="3">
    <source>
        <dbReference type="Proteomes" id="UP001233999"/>
    </source>
</evidence>
<reference evidence="2" key="2">
    <citation type="submission" date="2023-05" db="EMBL/GenBank/DDBJ databases">
        <authorList>
            <person name="Fouks B."/>
        </authorList>
    </citation>
    <scope>NUCLEOTIDE SEQUENCE</scope>
    <source>
        <strain evidence="2">Stay&amp;Tobe</strain>
        <tissue evidence="2">Testes</tissue>
    </source>
</reference>
<evidence type="ECO:0000256" key="1">
    <source>
        <dbReference type="SAM" id="SignalP"/>
    </source>
</evidence>
<organism evidence="2 3">
    <name type="scientific">Diploptera punctata</name>
    <name type="common">Pacific beetle cockroach</name>
    <dbReference type="NCBI Taxonomy" id="6984"/>
    <lineage>
        <taxon>Eukaryota</taxon>
        <taxon>Metazoa</taxon>
        <taxon>Ecdysozoa</taxon>
        <taxon>Arthropoda</taxon>
        <taxon>Hexapoda</taxon>
        <taxon>Insecta</taxon>
        <taxon>Pterygota</taxon>
        <taxon>Neoptera</taxon>
        <taxon>Polyneoptera</taxon>
        <taxon>Dictyoptera</taxon>
        <taxon>Blattodea</taxon>
        <taxon>Blaberoidea</taxon>
        <taxon>Blaberidae</taxon>
        <taxon>Diplopterinae</taxon>
        <taxon>Diploptera</taxon>
    </lineage>
</organism>
<dbReference type="Pfam" id="PF06585">
    <property type="entry name" value="JHBP"/>
    <property type="match status" value="1"/>
</dbReference>
<gene>
    <name evidence="2" type="ORF">L9F63_005956</name>
</gene>
<reference evidence="2" key="1">
    <citation type="journal article" date="2023" name="IScience">
        <title>Live-bearing cockroach genome reveals convergent evolutionary mechanisms linked to viviparity in insects and beyond.</title>
        <authorList>
            <person name="Fouks B."/>
            <person name="Harrison M.C."/>
            <person name="Mikhailova A.A."/>
            <person name="Marchal E."/>
            <person name="English S."/>
            <person name="Carruthers M."/>
            <person name="Jennings E.C."/>
            <person name="Chiamaka E.L."/>
            <person name="Frigard R.A."/>
            <person name="Pippel M."/>
            <person name="Attardo G.M."/>
            <person name="Benoit J.B."/>
            <person name="Bornberg-Bauer E."/>
            <person name="Tobe S.S."/>
        </authorList>
    </citation>
    <scope>NUCLEOTIDE SEQUENCE</scope>
    <source>
        <strain evidence="2">Stay&amp;Tobe</strain>
    </source>
</reference>
<dbReference type="PANTHER" id="PTHR11008:SF32">
    <property type="entry name" value="CIRCADIAN CLOCK-CONTROLLED PROTEIN DAYWAKE-RELATED"/>
    <property type="match status" value="1"/>
</dbReference>
<dbReference type="Proteomes" id="UP001233999">
    <property type="component" value="Unassembled WGS sequence"/>
</dbReference>
<keyword evidence="3" id="KW-1185">Reference proteome</keyword>
<feature type="chain" id="PRO_5041951743" description="Juvenile hormone binding protein" evidence="1">
    <location>
        <begin position="19"/>
        <end position="103"/>
    </location>
</feature>
<dbReference type="EMBL" id="JASPKZ010009357">
    <property type="protein sequence ID" value="KAJ9577455.1"/>
    <property type="molecule type" value="Genomic_DNA"/>
</dbReference>
<keyword evidence="1" id="KW-0732">Signal</keyword>
<dbReference type="AlphaFoldDB" id="A0AAD7ZBQ3"/>
<feature type="non-terminal residue" evidence="2">
    <location>
        <position position="103"/>
    </location>
</feature>
<dbReference type="GO" id="GO:0005615">
    <property type="term" value="C:extracellular space"/>
    <property type="evidence" value="ECO:0007669"/>
    <property type="project" value="TreeGrafter"/>
</dbReference>
<name>A0AAD7ZBQ3_DIPPU</name>
<accession>A0AAD7ZBQ3</accession>
<proteinExistence type="predicted"/>
<sequence length="103" mass="11233">MFSSSLIVAFLCIGATYAALPLPSYIKPCARSDPGFEACALDRARETIKHIIHGDRKYKIPAIDPLEITEISVDNTGPEQAGIDIKIYNAKFHGLKDSIVNSV</sequence>
<dbReference type="PANTHER" id="PTHR11008">
    <property type="entry name" value="PROTEIN TAKEOUT-LIKE PROTEIN"/>
    <property type="match status" value="1"/>
</dbReference>
<evidence type="ECO:0000313" key="2">
    <source>
        <dbReference type="EMBL" id="KAJ9577455.1"/>
    </source>
</evidence>
<dbReference type="InterPro" id="IPR038606">
    <property type="entry name" value="To_sf"/>
</dbReference>
<comment type="caution">
    <text evidence="2">The sequence shown here is derived from an EMBL/GenBank/DDBJ whole genome shotgun (WGS) entry which is preliminary data.</text>
</comment>